<name>A0A655DHG7_SALET</name>
<protein>
    <submittedName>
        <fullName evidence="1">Uncharacterized protein</fullName>
    </submittedName>
</protein>
<organism evidence="1 2">
    <name type="scientific">Salmonella enterica subsp. enterica serovar Bovismorbificans</name>
    <dbReference type="NCBI Taxonomy" id="58097"/>
    <lineage>
        <taxon>Bacteria</taxon>
        <taxon>Pseudomonadati</taxon>
        <taxon>Pseudomonadota</taxon>
        <taxon>Gammaproteobacteria</taxon>
        <taxon>Enterobacterales</taxon>
        <taxon>Enterobacteriaceae</taxon>
        <taxon>Salmonella</taxon>
    </lineage>
</organism>
<reference evidence="1 2" key="1">
    <citation type="submission" date="2015-03" db="EMBL/GenBank/DDBJ databases">
        <authorList>
            <consortium name="Pathogen Informatics"/>
        </authorList>
    </citation>
    <scope>NUCLEOTIDE SEQUENCE [LARGE SCALE GENOMIC DNA]</scope>
    <source>
        <strain evidence="1 2">A1104</strain>
    </source>
</reference>
<sequence>MDRPGCVRRLFYPFSDSGVLELALRNTAKNTVGVTGWAEINRRNVAHHHQMGQRFMAVTVNQYRAACRRGVHTDDFVRRRGAVRHHVATFGVKDAGDILFRFFMRAGVVQQ</sequence>
<dbReference type="EMBL" id="CQPA01000030">
    <property type="protein sequence ID" value="CNU66011.1"/>
    <property type="molecule type" value="Genomic_DNA"/>
</dbReference>
<evidence type="ECO:0000313" key="1">
    <source>
        <dbReference type="EMBL" id="CNU66011.1"/>
    </source>
</evidence>
<dbReference type="AlphaFoldDB" id="A0A655DHG7"/>
<gene>
    <name evidence="1" type="ORF">ERS008198_03270</name>
</gene>
<evidence type="ECO:0000313" key="2">
    <source>
        <dbReference type="Proteomes" id="UP000041314"/>
    </source>
</evidence>
<dbReference type="Proteomes" id="UP000041314">
    <property type="component" value="Unassembled WGS sequence"/>
</dbReference>
<proteinExistence type="predicted"/>
<accession>A0A655DHG7</accession>